<protein>
    <submittedName>
        <fullName evidence="2">Uncharacterized protein</fullName>
    </submittedName>
</protein>
<evidence type="ECO:0000313" key="3">
    <source>
        <dbReference type="Proteomes" id="UP000256780"/>
    </source>
</evidence>
<comment type="caution">
    <text evidence="2">The sequence shown here is derived from an EMBL/GenBank/DDBJ whole genome shotgun (WGS) entry which is preliminary data.</text>
</comment>
<feature type="compositionally biased region" description="Low complexity" evidence="1">
    <location>
        <begin position="39"/>
        <end position="50"/>
    </location>
</feature>
<evidence type="ECO:0000256" key="1">
    <source>
        <dbReference type="SAM" id="MobiDB-lite"/>
    </source>
</evidence>
<evidence type="ECO:0000313" key="2">
    <source>
        <dbReference type="EMBL" id="SOY51081.1"/>
    </source>
</evidence>
<sequence length="80" mass="8157">MGKGGHAGGFGVSLGGRKTAILAEARGFSGPGSRCVAESGRSSQDSRGSRNYPDPGMPDASPRRFAGAAVRHFDSVARHA</sequence>
<proteinExistence type="predicted"/>
<reference evidence="2 3" key="1">
    <citation type="submission" date="2018-01" db="EMBL/GenBank/DDBJ databases">
        <authorList>
            <person name="Clerissi C."/>
        </authorList>
    </citation>
    <scope>NUCLEOTIDE SEQUENCE [LARGE SCALE GENOMIC DNA]</scope>
    <source>
        <strain evidence="2">Cupriavidus sp. LMG 19464</strain>
    </source>
</reference>
<dbReference type="EMBL" id="OFSQ01000016">
    <property type="protein sequence ID" value="SOY51081.1"/>
    <property type="molecule type" value="Genomic_DNA"/>
</dbReference>
<organism evidence="2 3">
    <name type="scientific">Cupriavidus taiwanensis</name>
    <dbReference type="NCBI Taxonomy" id="164546"/>
    <lineage>
        <taxon>Bacteria</taxon>
        <taxon>Pseudomonadati</taxon>
        <taxon>Pseudomonadota</taxon>
        <taxon>Betaproteobacteria</taxon>
        <taxon>Burkholderiales</taxon>
        <taxon>Burkholderiaceae</taxon>
        <taxon>Cupriavidus</taxon>
    </lineage>
</organism>
<name>A0A976A1E4_9BURK</name>
<dbReference type="AlphaFoldDB" id="A0A976A1E4"/>
<dbReference type="Proteomes" id="UP000256780">
    <property type="component" value="Chromosome CBM2587_a"/>
</dbReference>
<accession>A0A976A1E4</accession>
<feature type="region of interest" description="Disordered" evidence="1">
    <location>
        <begin position="27"/>
        <end position="63"/>
    </location>
</feature>
<gene>
    <name evidence="2" type="ORF">CBM2587_A230064</name>
</gene>